<feature type="chain" id="PRO_5016275989" evidence="2">
    <location>
        <begin position="24"/>
        <end position="403"/>
    </location>
</feature>
<dbReference type="AlphaFoldDB" id="A0A318SQE4"/>
<protein>
    <submittedName>
        <fullName evidence="3">Sel1 repeat-containing protein</fullName>
    </submittedName>
</protein>
<proteinExistence type="predicted"/>
<dbReference type="SUPFAM" id="SSF81901">
    <property type="entry name" value="HCP-like"/>
    <property type="match status" value="1"/>
</dbReference>
<dbReference type="Proteomes" id="UP000248311">
    <property type="component" value="Unassembled WGS sequence"/>
</dbReference>
<evidence type="ECO:0000256" key="2">
    <source>
        <dbReference type="SAM" id="SignalP"/>
    </source>
</evidence>
<evidence type="ECO:0000313" key="3">
    <source>
        <dbReference type="EMBL" id="PYE84100.1"/>
    </source>
</evidence>
<reference evidence="3 4" key="1">
    <citation type="submission" date="2018-06" db="EMBL/GenBank/DDBJ databases">
        <title>Genomic Encyclopedia of Type Strains, Phase III (KMG-III): the genomes of soil and plant-associated and newly described type strains.</title>
        <authorList>
            <person name="Whitman W."/>
        </authorList>
    </citation>
    <scope>NUCLEOTIDE SEQUENCE [LARGE SCALE GENOMIC DNA]</scope>
    <source>
        <strain evidence="3 4">CECT 9025</strain>
    </source>
</reference>
<accession>A0A318SQE4</accession>
<dbReference type="RefSeq" id="WP_110814649.1">
    <property type="nucleotide sequence ID" value="NZ_QJTE01000003.1"/>
</dbReference>
<feature type="region of interest" description="Disordered" evidence="1">
    <location>
        <begin position="376"/>
        <end position="403"/>
    </location>
</feature>
<keyword evidence="4" id="KW-1185">Reference proteome</keyword>
<dbReference type="OrthoDB" id="5321503at2"/>
<keyword evidence="2" id="KW-0732">Signal</keyword>
<dbReference type="PANTHER" id="PTHR11102:SF160">
    <property type="entry name" value="ERAD-ASSOCIATED E3 UBIQUITIN-PROTEIN LIGASE COMPONENT HRD3"/>
    <property type="match status" value="1"/>
</dbReference>
<feature type="compositionally biased region" description="Polar residues" evidence="1">
    <location>
        <begin position="389"/>
        <end position="403"/>
    </location>
</feature>
<dbReference type="EMBL" id="QJTE01000003">
    <property type="protein sequence ID" value="PYE84100.1"/>
    <property type="molecule type" value="Genomic_DNA"/>
</dbReference>
<dbReference type="InterPro" id="IPR050767">
    <property type="entry name" value="Sel1_AlgK"/>
</dbReference>
<organism evidence="3 4">
    <name type="scientific">Pseudoroseicyclus aestuarii</name>
    <dbReference type="NCBI Taxonomy" id="1795041"/>
    <lineage>
        <taxon>Bacteria</taxon>
        <taxon>Pseudomonadati</taxon>
        <taxon>Pseudomonadota</taxon>
        <taxon>Alphaproteobacteria</taxon>
        <taxon>Rhodobacterales</taxon>
        <taxon>Paracoccaceae</taxon>
        <taxon>Pseudoroseicyclus</taxon>
    </lineage>
</organism>
<dbReference type="SMART" id="SM00671">
    <property type="entry name" value="SEL1"/>
    <property type="match status" value="3"/>
</dbReference>
<sequence length="403" mass="40667">MVAGPIRCLLVALLLAPIPAASTAQRAQPTGQEAFDRQDYALAAERWRHEAAEGAPEAALGLGLIHDLGMGVPRDSATALRWYLEAAGAGLSEAQFNVAVMLDAGTGAPRDAAAAATWYARAAANGNERAGYNMGLLYEAGSGVPQNPAMARSWYAAAAPAMSAAAERLSALPAPEVAAPLPAPRPLVGAVTRGSDPPRADLVWSVAAGAGPFTLQIARAPSGGTEPGAPLVVRGETDLSALSLPLPPEAAGRALAWRVGRGTEEIRWSDWVALTPGAATSPADSVLILVNPGDDPGALYAQELAAAMRGAGVEAEVRSAPAPASETRVDYTAAENRPLAEAVAASLPVVTAPAQVQEAPGGIVLHLVGGGAVLPAGKPDAGPQAQPLPASQISTTPRSGAGR</sequence>
<dbReference type="PANTHER" id="PTHR11102">
    <property type="entry name" value="SEL-1-LIKE PROTEIN"/>
    <property type="match status" value="1"/>
</dbReference>
<evidence type="ECO:0000313" key="4">
    <source>
        <dbReference type="Proteomes" id="UP000248311"/>
    </source>
</evidence>
<dbReference type="InterPro" id="IPR011990">
    <property type="entry name" value="TPR-like_helical_dom_sf"/>
</dbReference>
<dbReference type="InterPro" id="IPR006597">
    <property type="entry name" value="Sel1-like"/>
</dbReference>
<feature type="signal peptide" evidence="2">
    <location>
        <begin position="1"/>
        <end position="23"/>
    </location>
</feature>
<gene>
    <name evidence="3" type="ORF">DFP88_103466</name>
</gene>
<dbReference type="Gene3D" id="1.25.40.10">
    <property type="entry name" value="Tetratricopeptide repeat domain"/>
    <property type="match status" value="1"/>
</dbReference>
<name>A0A318SQE4_9RHOB</name>
<dbReference type="Pfam" id="PF08238">
    <property type="entry name" value="Sel1"/>
    <property type="match status" value="3"/>
</dbReference>
<comment type="caution">
    <text evidence="3">The sequence shown here is derived from an EMBL/GenBank/DDBJ whole genome shotgun (WGS) entry which is preliminary data.</text>
</comment>
<evidence type="ECO:0000256" key="1">
    <source>
        <dbReference type="SAM" id="MobiDB-lite"/>
    </source>
</evidence>